<dbReference type="Proteomes" id="UP000242180">
    <property type="component" value="Unassembled WGS sequence"/>
</dbReference>
<evidence type="ECO:0000256" key="10">
    <source>
        <dbReference type="ARBA" id="ARBA00048037"/>
    </source>
</evidence>
<dbReference type="FunCoup" id="A0A1X2H0T1">
    <property type="interactions" value="324"/>
</dbReference>
<evidence type="ECO:0000313" key="13">
    <source>
        <dbReference type="Proteomes" id="UP000242180"/>
    </source>
</evidence>
<dbReference type="SUPFAM" id="SSF55681">
    <property type="entry name" value="Class II aaRS and biotin synthetases"/>
    <property type="match status" value="1"/>
</dbReference>
<dbReference type="STRING" id="13706.A0A1X2H0T1"/>
<evidence type="ECO:0000256" key="9">
    <source>
        <dbReference type="ARBA" id="ARBA00022840"/>
    </source>
</evidence>
<comment type="catalytic activity">
    <reaction evidence="10">
        <text>L-lysyl-[lipoyl-carrier protein] + (R)-lipoate + ATP = N(6)-[(R)-lipoyl]-L-lysyl-[lipoyl-carrier protein] + AMP + diphosphate + H(+)</text>
        <dbReference type="Rhea" id="RHEA:49288"/>
        <dbReference type="Rhea" id="RHEA-COMP:10500"/>
        <dbReference type="Rhea" id="RHEA-COMP:10502"/>
        <dbReference type="ChEBI" id="CHEBI:15378"/>
        <dbReference type="ChEBI" id="CHEBI:29969"/>
        <dbReference type="ChEBI" id="CHEBI:30616"/>
        <dbReference type="ChEBI" id="CHEBI:33019"/>
        <dbReference type="ChEBI" id="CHEBI:83088"/>
        <dbReference type="ChEBI" id="CHEBI:83099"/>
        <dbReference type="ChEBI" id="CHEBI:456215"/>
        <dbReference type="EC" id="6.3.1.20"/>
    </reaction>
</comment>
<comment type="caution">
    <text evidence="12">The sequence shown here is derived from an EMBL/GenBank/DDBJ whole genome shotgun (WGS) entry which is preliminary data.</text>
</comment>
<dbReference type="Gene3D" id="3.30.390.50">
    <property type="entry name" value="CO dehydrogenase flavoprotein, C-terminal domain"/>
    <property type="match status" value="1"/>
</dbReference>
<dbReference type="GO" id="GO:0016979">
    <property type="term" value="F:lipoate-protein ligase activity"/>
    <property type="evidence" value="ECO:0007669"/>
    <property type="project" value="UniProtKB-EC"/>
</dbReference>
<sequence>MGNSIYTIFMPRTAFSREANAHLVSRALQQLDIPAYVNARHDIAVDGFKVSGSAYKIISQRAYHHGTMLLDADTDKLKGALSKAGRDLTGFVSKGIESVPSPVTNLRNYSYTIDHQQFCDAVLNEFVDTYHGMDGGIQPTVFSDQHNTPLPAFAEKTKNELQTWDWVYGQTPEFTNQMQHEFSWGSVSALIRSRHGVITEADLTTSAAGAHEVTVASAIGVALRGTRYSDTAVQEALQKINQEIPGLINPENEAIAEELTRWLQQGL</sequence>
<dbReference type="Pfam" id="PF10437">
    <property type="entry name" value="Lip_prot_lig_C"/>
    <property type="match status" value="1"/>
</dbReference>
<dbReference type="GO" id="GO:0005739">
    <property type="term" value="C:mitochondrion"/>
    <property type="evidence" value="ECO:0007669"/>
    <property type="project" value="TreeGrafter"/>
</dbReference>
<reference evidence="12 13" key="1">
    <citation type="submission" date="2016-07" db="EMBL/GenBank/DDBJ databases">
        <title>Pervasive Adenine N6-methylation of Active Genes in Fungi.</title>
        <authorList>
            <consortium name="DOE Joint Genome Institute"/>
            <person name="Mondo S.J."/>
            <person name="Dannebaum R.O."/>
            <person name="Kuo R.C."/>
            <person name="Labutti K."/>
            <person name="Haridas S."/>
            <person name="Kuo A."/>
            <person name="Salamov A."/>
            <person name="Ahrendt S.R."/>
            <person name="Lipzen A."/>
            <person name="Sullivan W."/>
            <person name="Andreopoulos W.B."/>
            <person name="Clum A."/>
            <person name="Lindquist E."/>
            <person name="Daum C."/>
            <person name="Ramamoorthy G.K."/>
            <person name="Gryganskyi A."/>
            <person name="Culley D."/>
            <person name="Magnuson J.K."/>
            <person name="James T.Y."/>
            <person name="O'Malley M.A."/>
            <person name="Stajich J.E."/>
            <person name="Spatafora J.W."/>
            <person name="Visel A."/>
            <person name="Grigoriev I.V."/>
        </authorList>
    </citation>
    <scope>NUCLEOTIDE SEQUENCE [LARGE SCALE GENOMIC DNA]</scope>
    <source>
        <strain evidence="12 13">NRRL 2496</strain>
    </source>
</reference>
<evidence type="ECO:0000256" key="4">
    <source>
        <dbReference type="ARBA" id="ARBA00008242"/>
    </source>
</evidence>
<dbReference type="GO" id="GO:0017118">
    <property type="term" value="F:lipoyltransferase activity"/>
    <property type="evidence" value="ECO:0007669"/>
    <property type="project" value="TreeGrafter"/>
</dbReference>
<dbReference type="Gene3D" id="3.30.930.10">
    <property type="entry name" value="Bira Bifunctional Protein, Domain 2"/>
    <property type="match status" value="1"/>
</dbReference>
<protein>
    <recommendedName>
        <fullName evidence="6">Putative lipoate-protein ligase A</fullName>
        <ecNumber evidence="5">6.3.1.20</ecNumber>
    </recommendedName>
</protein>
<dbReference type="PANTHER" id="PTHR12561:SF3">
    <property type="entry name" value="LIPOYLTRANSFERASE 1, MITOCHONDRIAL"/>
    <property type="match status" value="1"/>
</dbReference>
<dbReference type="Pfam" id="PF21948">
    <property type="entry name" value="LplA-B_cat"/>
    <property type="match status" value="1"/>
</dbReference>
<dbReference type="GO" id="GO:0009249">
    <property type="term" value="P:protein lipoylation"/>
    <property type="evidence" value="ECO:0007669"/>
    <property type="project" value="InterPro"/>
</dbReference>
<proteinExistence type="inferred from homology"/>
<organism evidence="12 13">
    <name type="scientific">Syncephalastrum racemosum</name>
    <name type="common">Filamentous fungus</name>
    <dbReference type="NCBI Taxonomy" id="13706"/>
    <lineage>
        <taxon>Eukaryota</taxon>
        <taxon>Fungi</taxon>
        <taxon>Fungi incertae sedis</taxon>
        <taxon>Mucoromycota</taxon>
        <taxon>Mucoromycotina</taxon>
        <taxon>Mucoromycetes</taxon>
        <taxon>Mucorales</taxon>
        <taxon>Syncephalastraceae</taxon>
        <taxon>Syncephalastrum</taxon>
    </lineage>
</organism>
<dbReference type="EMBL" id="MCGN01000011">
    <property type="protein sequence ID" value="ORY91037.1"/>
    <property type="molecule type" value="Genomic_DNA"/>
</dbReference>
<evidence type="ECO:0000256" key="3">
    <source>
        <dbReference type="ARBA" id="ARBA00005124"/>
    </source>
</evidence>
<keyword evidence="9" id="KW-0067">ATP-binding</keyword>
<evidence type="ECO:0000256" key="6">
    <source>
        <dbReference type="ARBA" id="ARBA00015925"/>
    </source>
</evidence>
<dbReference type="InParanoid" id="A0A1X2H0T1"/>
<dbReference type="SUPFAM" id="SSF82649">
    <property type="entry name" value="SufE/NifU"/>
    <property type="match status" value="1"/>
</dbReference>
<dbReference type="EC" id="6.3.1.20" evidence="5"/>
<comment type="function">
    <text evidence="1">Catalyzes both the ATP-dependent activation of exogenously supplied lipoate to lipoyl-AMP and the transfer of the activated lipoyl onto the lipoyl domains of lipoate-dependent enzymes.</text>
</comment>
<dbReference type="OMA" id="RNELMTW"/>
<keyword evidence="7" id="KW-0436">Ligase</keyword>
<accession>A0A1X2H0T1</accession>
<keyword evidence="8" id="KW-0547">Nucleotide-binding</keyword>
<evidence type="ECO:0000256" key="7">
    <source>
        <dbReference type="ARBA" id="ARBA00022598"/>
    </source>
</evidence>
<dbReference type="AlphaFoldDB" id="A0A1X2H0T1"/>
<evidence type="ECO:0000313" key="12">
    <source>
        <dbReference type="EMBL" id="ORY91037.1"/>
    </source>
</evidence>
<keyword evidence="13" id="KW-1185">Reference proteome</keyword>
<dbReference type="PROSITE" id="PS51733">
    <property type="entry name" value="BPL_LPL_CATALYTIC"/>
    <property type="match status" value="1"/>
</dbReference>
<dbReference type="InterPro" id="IPR004143">
    <property type="entry name" value="BPL_LPL_catalytic"/>
</dbReference>
<dbReference type="InterPro" id="IPR045864">
    <property type="entry name" value="aa-tRNA-synth_II/BPL/LPL"/>
</dbReference>
<comment type="pathway">
    <text evidence="3">Protein modification; protein lipoylation via exogenous pathway; protein N(6)-(lipoyl)lysine from lipoate: step 1/2.</text>
</comment>
<evidence type="ECO:0000259" key="11">
    <source>
        <dbReference type="PROSITE" id="PS51733"/>
    </source>
</evidence>
<evidence type="ECO:0000256" key="1">
    <source>
        <dbReference type="ARBA" id="ARBA00003253"/>
    </source>
</evidence>
<name>A0A1X2H0T1_SYNRA</name>
<dbReference type="InterPro" id="IPR019491">
    <property type="entry name" value="Lipoate_protein_ligase_C"/>
</dbReference>
<comment type="pathway">
    <text evidence="2">Protein modification; protein lipoylation via exogenous pathway; protein N(6)-(lipoyl)lysine from lipoate: step 2/2.</text>
</comment>
<evidence type="ECO:0000256" key="8">
    <source>
        <dbReference type="ARBA" id="ARBA00022741"/>
    </source>
</evidence>
<comment type="similarity">
    <text evidence="4">Belongs to the LplA family.</text>
</comment>
<gene>
    <name evidence="12" type="ORF">BCR43DRAFT_498395</name>
</gene>
<feature type="domain" description="BPL/LPL catalytic" evidence="11">
    <location>
        <begin position="1"/>
        <end position="134"/>
    </location>
</feature>
<evidence type="ECO:0000256" key="5">
    <source>
        <dbReference type="ARBA" id="ARBA00012367"/>
    </source>
</evidence>
<dbReference type="PANTHER" id="PTHR12561">
    <property type="entry name" value="LIPOATE-PROTEIN LIGASE"/>
    <property type="match status" value="1"/>
</dbReference>
<dbReference type="UniPathway" id="UPA00537">
    <property type="reaction ID" value="UER00594"/>
</dbReference>
<evidence type="ECO:0000256" key="2">
    <source>
        <dbReference type="ARBA" id="ARBA00005085"/>
    </source>
</evidence>
<dbReference type="GO" id="GO:0005524">
    <property type="term" value="F:ATP binding"/>
    <property type="evidence" value="ECO:0007669"/>
    <property type="project" value="UniProtKB-KW"/>
</dbReference>
<dbReference type="InterPro" id="IPR004562">
    <property type="entry name" value="LipoylTrfase_LipoateP_Ligase"/>
</dbReference>
<dbReference type="OrthoDB" id="201621at2759"/>